<accession>A0ABW5MWB1</accession>
<dbReference type="InterPro" id="IPR032807">
    <property type="entry name" value="GNVR"/>
</dbReference>
<dbReference type="Pfam" id="PF02706">
    <property type="entry name" value="Wzz"/>
    <property type="match status" value="1"/>
</dbReference>
<keyword evidence="21" id="KW-1185">Reference proteome</keyword>
<keyword evidence="10" id="KW-0418">Kinase</keyword>
<name>A0ABW5MWB1_9FLAO</name>
<proteinExistence type="inferred from homology"/>
<dbReference type="NCBIfam" id="TIGR01007">
    <property type="entry name" value="eps_fam"/>
    <property type="match status" value="1"/>
</dbReference>
<feature type="domain" description="AAA" evidence="18">
    <location>
        <begin position="585"/>
        <end position="722"/>
    </location>
</feature>
<keyword evidence="6" id="KW-0997">Cell inner membrane</keyword>
<dbReference type="InterPro" id="IPR025669">
    <property type="entry name" value="AAA_dom"/>
</dbReference>
<comment type="similarity">
    <text evidence="2">Belongs to the CpsD/CapB family.</text>
</comment>
<evidence type="ECO:0000313" key="20">
    <source>
        <dbReference type="EMBL" id="MFD2587076.1"/>
    </source>
</evidence>
<evidence type="ECO:0000256" key="12">
    <source>
        <dbReference type="ARBA" id="ARBA00022989"/>
    </source>
</evidence>
<dbReference type="InterPro" id="IPR003856">
    <property type="entry name" value="LPS_length_determ_N"/>
</dbReference>
<dbReference type="InterPro" id="IPR050445">
    <property type="entry name" value="Bact_polysacc_biosynth/exp"/>
</dbReference>
<evidence type="ECO:0000256" key="5">
    <source>
        <dbReference type="ARBA" id="ARBA00022475"/>
    </source>
</evidence>
<evidence type="ECO:0000256" key="13">
    <source>
        <dbReference type="ARBA" id="ARBA00023136"/>
    </source>
</evidence>
<evidence type="ECO:0000256" key="15">
    <source>
        <dbReference type="ARBA" id="ARBA00051245"/>
    </source>
</evidence>
<keyword evidence="13 16" id="KW-0472">Membrane</keyword>
<comment type="caution">
    <text evidence="20">The sequence shown here is derived from an EMBL/GenBank/DDBJ whole genome shotgun (WGS) entry which is preliminary data.</text>
</comment>
<dbReference type="Gene3D" id="3.40.50.300">
    <property type="entry name" value="P-loop containing nucleotide triphosphate hydrolases"/>
    <property type="match status" value="1"/>
</dbReference>
<feature type="domain" description="Polysaccharide chain length determinant N-terminal" evidence="17">
    <location>
        <begin position="13"/>
        <end position="105"/>
    </location>
</feature>
<evidence type="ECO:0000256" key="7">
    <source>
        <dbReference type="ARBA" id="ARBA00022679"/>
    </source>
</evidence>
<evidence type="ECO:0000259" key="19">
    <source>
        <dbReference type="Pfam" id="PF13807"/>
    </source>
</evidence>
<evidence type="ECO:0000256" key="1">
    <source>
        <dbReference type="ARBA" id="ARBA00004429"/>
    </source>
</evidence>
<protein>
    <recommendedName>
        <fullName evidence="4">non-specific protein-tyrosine kinase</fullName>
        <ecNumber evidence="4">2.7.10.2</ecNumber>
    </recommendedName>
</protein>
<dbReference type="Proteomes" id="UP001597526">
    <property type="component" value="Unassembled WGS sequence"/>
</dbReference>
<organism evidence="20 21">
    <name type="scientific">Croceitalea marina</name>
    <dbReference type="NCBI Taxonomy" id="1775166"/>
    <lineage>
        <taxon>Bacteria</taxon>
        <taxon>Pseudomonadati</taxon>
        <taxon>Bacteroidota</taxon>
        <taxon>Flavobacteriia</taxon>
        <taxon>Flavobacteriales</taxon>
        <taxon>Flavobacteriaceae</taxon>
        <taxon>Croceitalea</taxon>
    </lineage>
</organism>
<comment type="subcellular location">
    <subcellularLocation>
        <location evidence="1">Cell inner membrane</location>
        <topology evidence="1">Multi-pass membrane protein</topology>
    </subcellularLocation>
</comment>
<feature type="transmembrane region" description="Helical" evidence="16">
    <location>
        <begin position="26"/>
        <end position="46"/>
    </location>
</feature>
<evidence type="ECO:0000256" key="10">
    <source>
        <dbReference type="ARBA" id="ARBA00022777"/>
    </source>
</evidence>
<evidence type="ECO:0000256" key="9">
    <source>
        <dbReference type="ARBA" id="ARBA00022741"/>
    </source>
</evidence>
<dbReference type="InterPro" id="IPR005702">
    <property type="entry name" value="Wzc-like_C"/>
</dbReference>
<dbReference type="PANTHER" id="PTHR32309:SF13">
    <property type="entry name" value="FERRIC ENTEROBACTIN TRANSPORT PROTEIN FEPE"/>
    <property type="match status" value="1"/>
</dbReference>
<sequence length="798" mass="89193">MQTEKQVIPNNNADLSNLIKPYLKNWKWFVTSVILAIIFAIFYLRYTVPQYAIRSKVKILKDQNSTSELGAFTDLGVLGGTSNNVQDEIESINSRTNLIEVVKELGLNKRIIAIGNIINTGLYDNPPFNINFLGPDSIVQKTEYEFYIRLISDTKFEFANIENDTFKEYSFGKPLPSSLGDLIITPNSTLDISTYSEREYEVKVSPLAIRAEYYQKKIAITTANEFSNIISITLNDAIKQRGKDIINALIDKYNQNAVDDKKAIADRTSSFINDRITDIYGSLSTVDKSAEDFKSGRGITDIAAQTNVNLNVGAANQQELRNSTVQLDIAASMKDLVDNQDGYELLPANVGLADQTIANTTARYNELALERKRLLESSNEKNPIIVNLDQQLDGLKRSMKSSLNSVTNNLSLQVNSLSNQVSRINSRIYSAPKNERALRDITRKQQTTESLYLYLLQKREESQITFASASPKSKVIDRAYLLSKDPVSPKKPIVLLASIILGLLVPFSVIYAKDVLDNKIHNKVNLEKLTGDVPVLAELPKISKREDSLIKSDERTVLAESLRVLRTNLDFILKSRKNINEKYGKTIFVTSSLPGEGKTLVSFNLSMIYANAGKRVLLLGADIRNPKIYDFYKGDNVGKLSKSTMNSENRGLTDFLSNESLKPKEIISSILVNDQTIDIIFAGTIPPNPTELLMGERTNELFEAVKNKYDYIIVDTAPLMVVSDTLLISENADQTLYVTRAGVTETNVVDFPIKLQKEGKLKGLSFIVNGVKSSNLGYGGKYGYGYGNNKKKWYQVFS</sequence>
<evidence type="ECO:0000256" key="14">
    <source>
        <dbReference type="ARBA" id="ARBA00023137"/>
    </source>
</evidence>
<evidence type="ECO:0000256" key="3">
    <source>
        <dbReference type="ARBA" id="ARBA00008883"/>
    </source>
</evidence>
<gene>
    <name evidence="20" type="ORF">ACFSQJ_09050</name>
</gene>
<dbReference type="Pfam" id="PF13807">
    <property type="entry name" value="GNVR"/>
    <property type="match status" value="1"/>
</dbReference>
<dbReference type="PANTHER" id="PTHR32309">
    <property type="entry name" value="TYROSINE-PROTEIN KINASE"/>
    <property type="match status" value="1"/>
</dbReference>
<dbReference type="CDD" id="cd05387">
    <property type="entry name" value="BY-kinase"/>
    <property type="match status" value="1"/>
</dbReference>
<evidence type="ECO:0000256" key="8">
    <source>
        <dbReference type="ARBA" id="ARBA00022692"/>
    </source>
</evidence>
<evidence type="ECO:0000256" key="16">
    <source>
        <dbReference type="SAM" id="Phobius"/>
    </source>
</evidence>
<keyword evidence="12 16" id="KW-1133">Transmembrane helix</keyword>
<dbReference type="EMBL" id="JBHULB010000011">
    <property type="protein sequence ID" value="MFD2587076.1"/>
    <property type="molecule type" value="Genomic_DNA"/>
</dbReference>
<comment type="similarity">
    <text evidence="3">Belongs to the etk/wzc family.</text>
</comment>
<keyword evidence="5" id="KW-1003">Cell membrane</keyword>
<dbReference type="InterPro" id="IPR027417">
    <property type="entry name" value="P-loop_NTPase"/>
</dbReference>
<keyword evidence="9" id="KW-0547">Nucleotide-binding</keyword>
<evidence type="ECO:0000256" key="6">
    <source>
        <dbReference type="ARBA" id="ARBA00022519"/>
    </source>
</evidence>
<evidence type="ECO:0000259" key="17">
    <source>
        <dbReference type="Pfam" id="PF02706"/>
    </source>
</evidence>
<keyword evidence="8 16" id="KW-0812">Transmembrane</keyword>
<comment type="catalytic activity">
    <reaction evidence="15">
        <text>L-tyrosyl-[protein] + ATP = O-phospho-L-tyrosyl-[protein] + ADP + H(+)</text>
        <dbReference type="Rhea" id="RHEA:10596"/>
        <dbReference type="Rhea" id="RHEA-COMP:10136"/>
        <dbReference type="Rhea" id="RHEA-COMP:20101"/>
        <dbReference type="ChEBI" id="CHEBI:15378"/>
        <dbReference type="ChEBI" id="CHEBI:30616"/>
        <dbReference type="ChEBI" id="CHEBI:46858"/>
        <dbReference type="ChEBI" id="CHEBI:61978"/>
        <dbReference type="ChEBI" id="CHEBI:456216"/>
        <dbReference type="EC" id="2.7.10.2"/>
    </reaction>
</comment>
<evidence type="ECO:0000313" key="21">
    <source>
        <dbReference type="Proteomes" id="UP001597526"/>
    </source>
</evidence>
<dbReference type="Pfam" id="PF13614">
    <property type="entry name" value="AAA_31"/>
    <property type="match status" value="1"/>
</dbReference>
<evidence type="ECO:0000256" key="11">
    <source>
        <dbReference type="ARBA" id="ARBA00022840"/>
    </source>
</evidence>
<keyword evidence="14" id="KW-0829">Tyrosine-protein kinase</keyword>
<feature type="domain" description="Tyrosine-protein kinase G-rich" evidence="19">
    <location>
        <begin position="440"/>
        <end position="513"/>
    </location>
</feature>
<dbReference type="EC" id="2.7.10.2" evidence="4"/>
<evidence type="ECO:0000256" key="2">
    <source>
        <dbReference type="ARBA" id="ARBA00007316"/>
    </source>
</evidence>
<dbReference type="SUPFAM" id="SSF52540">
    <property type="entry name" value="P-loop containing nucleoside triphosphate hydrolases"/>
    <property type="match status" value="1"/>
</dbReference>
<evidence type="ECO:0000259" key="18">
    <source>
        <dbReference type="Pfam" id="PF13614"/>
    </source>
</evidence>
<keyword evidence="7" id="KW-0808">Transferase</keyword>
<dbReference type="RefSeq" id="WP_377766636.1">
    <property type="nucleotide sequence ID" value="NZ_JBHULB010000011.1"/>
</dbReference>
<keyword evidence="11" id="KW-0067">ATP-binding</keyword>
<evidence type="ECO:0000256" key="4">
    <source>
        <dbReference type="ARBA" id="ARBA00011903"/>
    </source>
</evidence>
<reference evidence="21" key="1">
    <citation type="journal article" date="2019" name="Int. J. Syst. Evol. Microbiol.">
        <title>The Global Catalogue of Microorganisms (GCM) 10K type strain sequencing project: providing services to taxonomists for standard genome sequencing and annotation.</title>
        <authorList>
            <consortium name="The Broad Institute Genomics Platform"/>
            <consortium name="The Broad Institute Genome Sequencing Center for Infectious Disease"/>
            <person name="Wu L."/>
            <person name="Ma J."/>
        </authorList>
    </citation>
    <scope>NUCLEOTIDE SEQUENCE [LARGE SCALE GENOMIC DNA]</scope>
    <source>
        <strain evidence="21">KCTC 52368</strain>
    </source>
</reference>